<evidence type="ECO:0000313" key="2">
    <source>
        <dbReference type="EMBL" id="MPC63965.1"/>
    </source>
</evidence>
<feature type="region of interest" description="Disordered" evidence="1">
    <location>
        <begin position="1"/>
        <end position="37"/>
    </location>
</feature>
<keyword evidence="3" id="KW-1185">Reference proteome</keyword>
<protein>
    <submittedName>
        <fullName evidence="2">Uncharacterized protein</fullName>
    </submittedName>
</protein>
<sequence length="108" mass="11884">MRKHVQGREEVERKGSIVHEAACSPPPSTTTATARTQSVCGSARQLSGGRRCKVLPLFISRPRPPPHQAKVTLVSAMGRGVWCWCRPDWSAAKGGEVVEVVVLWQLWP</sequence>
<reference evidence="2 3" key="1">
    <citation type="submission" date="2019-05" db="EMBL/GenBank/DDBJ databases">
        <title>Another draft genome of Portunus trituberculatus and its Hox gene families provides insights of decapod evolution.</title>
        <authorList>
            <person name="Jeong J.-H."/>
            <person name="Song I."/>
            <person name="Kim S."/>
            <person name="Choi T."/>
            <person name="Kim D."/>
            <person name="Ryu S."/>
            <person name="Kim W."/>
        </authorList>
    </citation>
    <scope>NUCLEOTIDE SEQUENCE [LARGE SCALE GENOMIC DNA]</scope>
    <source>
        <tissue evidence="2">Muscle</tissue>
    </source>
</reference>
<organism evidence="2 3">
    <name type="scientific">Portunus trituberculatus</name>
    <name type="common">Swimming crab</name>
    <name type="synonym">Neptunus trituberculatus</name>
    <dbReference type="NCBI Taxonomy" id="210409"/>
    <lineage>
        <taxon>Eukaryota</taxon>
        <taxon>Metazoa</taxon>
        <taxon>Ecdysozoa</taxon>
        <taxon>Arthropoda</taxon>
        <taxon>Crustacea</taxon>
        <taxon>Multicrustacea</taxon>
        <taxon>Malacostraca</taxon>
        <taxon>Eumalacostraca</taxon>
        <taxon>Eucarida</taxon>
        <taxon>Decapoda</taxon>
        <taxon>Pleocyemata</taxon>
        <taxon>Brachyura</taxon>
        <taxon>Eubrachyura</taxon>
        <taxon>Portunoidea</taxon>
        <taxon>Portunidae</taxon>
        <taxon>Portuninae</taxon>
        <taxon>Portunus</taxon>
    </lineage>
</organism>
<name>A0A5B7H2S9_PORTR</name>
<dbReference type="Proteomes" id="UP000324222">
    <property type="component" value="Unassembled WGS sequence"/>
</dbReference>
<gene>
    <name evidence="2" type="ORF">E2C01_058074</name>
</gene>
<dbReference type="AlphaFoldDB" id="A0A5B7H2S9"/>
<evidence type="ECO:0000313" key="3">
    <source>
        <dbReference type="Proteomes" id="UP000324222"/>
    </source>
</evidence>
<evidence type="ECO:0000256" key="1">
    <source>
        <dbReference type="SAM" id="MobiDB-lite"/>
    </source>
</evidence>
<proteinExistence type="predicted"/>
<comment type="caution">
    <text evidence="2">The sequence shown here is derived from an EMBL/GenBank/DDBJ whole genome shotgun (WGS) entry which is preliminary data.</text>
</comment>
<feature type="compositionally biased region" description="Basic and acidic residues" evidence="1">
    <location>
        <begin position="1"/>
        <end position="17"/>
    </location>
</feature>
<accession>A0A5B7H2S9</accession>
<dbReference type="EMBL" id="VSRR010021472">
    <property type="protein sequence ID" value="MPC63965.1"/>
    <property type="molecule type" value="Genomic_DNA"/>
</dbReference>